<comment type="caution">
    <text evidence="5">The sequence shown here is derived from an EMBL/GenBank/DDBJ whole genome shotgun (WGS) entry which is preliminary data.</text>
</comment>
<keyword evidence="3" id="KW-1133">Transmembrane helix</keyword>
<reference evidence="5" key="1">
    <citation type="submission" date="2020-09" db="EMBL/GenBank/DDBJ databases">
        <authorList>
            <person name="Won Y."/>
        </authorList>
    </citation>
    <scope>NUCLEOTIDE SEQUENCE</scope>
    <source>
        <strain evidence="5">Wonlab-2016</strain>
        <tissue evidence="5">Foot muscle</tissue>
    </source>
</reference>
<keyword evidence="3" id="KW-0472">Membrane</keyword>
<evidence type="ECO:0000313" key="6">
    <source>
        <dbReference type="Proteomes" id="UP001519460"/>
    </source>
</evidence>
<dbReference type="PANTHER" id="PTHR11927">
    <property type="entry name" value="GALACTOSIDE 2-L-FUCOSYLTRANSFERASE"/>
    <property type="match status" value="1"/>
</dbReference>
<evidence type="ECO:0000256" key="3">
    <source>
        <dbReference type="RuleBase" id="RU363129"/>
    </source>
</evidence>
<evidence type="ECO:0000313" key="5">
    <source>
        <dbReference type="EMBL" id="KAK7484721.1"/>
    </source>
</evidence>
<reference evidence="5" key="3">
    <citation type="submission" date="2023-01" db="EMBL/GenBank/DDBJ databases">
        <authorList>
            <person name="Patra A."/>
        </authorList>
    </citation>
    <scope>NUCLEOTIDE SEQUENCE</scope>
    <source>
        <strain evidence="5">Wonlab-2016</strain>
        <tissue evidence="5">Foot muscle</tissue>
    </source>
</reference>
<keyword evidence="6" id="KW-1185">Reference proteome</keyword>
<comment type="subcellular location">
    <subcellularLocation>
        <location evidence="3">Golgi apparatus</location>
        <location evidence="3">Golgi stack membrane</location>
        <topology evidence="3">Single-pass type II membrane protein</topology>
    </subcellularLocation>
</comment>
<protein>
    <recommendedName>
        <fullName evidence="3">L-Fucosyltransferase</fullName>
        <ecNumber evidence="3">2.4.1.-</ecNumber>
    </recommendedName>
</protein>
<evidence type="ECO:0000256" key="1">
    <source>
        <dbReference type="ARBA" id="ARBA00022676"/>
    </source>
</evidence>
<dbReference type="InterPro" id="IPR002516">
    <property type="entry name" value="Glyco_trans_11"/>
</dbReference>
<keyword evidence="1 3" id="KW-0328">Glycosyltransferase</keyword>
<dbReference type="EC" id="2.4.1.-" evidence="3"/>
<dbReference type="EMBL" id="JACVVK020000642">
    <property type="protein sequence ID" value="KAK7461184.1"/>
    <property type="molecule type" value="Genomic_DNA"/>
</dbReference>
<dbReference type="GO" id="GO:0032580">
    <property type="term" value="C:Golgi cisterna membrane"/>
    <property type="evidence" value="ECO:0007669"/>
    <property type="project" value="UniProtKB-SubCell"/>
</dbReference>
<keyword evidence="2 3" id="KW-0808">Transferase</keyword>
<proteinExistence type="inferred from homology"/>
<feature type="transmembrane region" description="Helical" evidence="3">
    <location>
        <begin position="12"/>
        <end position="37"/>
    </location>
</feature>
<keyword evidence="3" id="KW-0325">Glycoprotein</keyword>
<comment type="pathway">
    <text evidence="3">Protein modification; protein glycosylation.</text>
</comment>
<dbReference type="Pfam" id="PF01531">
    <property type="entry name" value="Glyco_transf_11"/>
    <property type="match status" value="1"/>
</dbReference>
<keyword evidence="3" id="KW-0333">Golgi apparatus</keyword>
<dbReference type="AlphaFoldDB" id="A0ABD0KC47"/>
<accession>A0ABD0KC47</accession>
<evidence type="ECO:0000313" key="4">
    <source>
        <dbReference type="EMBL" id="KAK7461184.1"/>
    </source>
</evidence>
<dbReference type="Proteomes" id="UP001519460">
    <property type="component" value="Unassembled WGS sequence"/>
</dbReference>
<keyword evidence="3" id="KW-0812">Transmembrane</keyword>
<gene>
    <name evidence="5" type="ORF">BaRGS_00024006</name>
    <name evidence="4" type="ORF">BaRGS_00038772</name>
</gene>
<dbReference type="PANTHER" id="PTHR11927:SF9">
    <property type="entry name" value="L-FUCOSYLTRANSFERASE"/>
    <property type="match status" value="1"/>
</dbReference>
<keyword evidence="3" id="KW-0735">Signal-anchor</keyword>
<sequence>MMRVRRPKRCYFLILAAVVTFFGALYMSGYSVVLWGMDPSVQRPRLYFEDVAHTIDPRRPRAMITWYGRTGNHMFQYSALIGIAKMNNMTPIIPPNVDLLDIFNLPTLQGRKSLLRDPLVYKDPPGYVGIYDKRNEHLDRSRDAFLDGYHQSWRYYEPVKEELLTKHFVFHQPIKSRAESYINDARETKNKHDAVTVGVHVRRGDFVRQRIKGFTAAPIPYYYKTMNYFRRKYQNVLFIMITNDYYWAIDNLDVGPDVYYSTNTDPAVDLATLVSCDHVIITSGSFSWWAAYLSRGEVIYYHLYPEPNTKIGRQYVLEDYYPPHWKAM</sequence>
<dbReference type="CDD" id="cd11301">
    <property type="entry name" value="Fut1_Fut2_like"/>
    <property type="match status" value="1"/>
</dbReference>
<evidence type="ECO:0000256" key="2">
    <source>
        <dbReference type="ARBA" id="ARBA00022679"/>
    </source>
</evidence>
<dbReference type="EMBL" id="JACVVK020000205">
    <property type="protein sequence ID" value="KAK7484721.1"/>
    <property type="molecule type" value="Genomic_DNA"/>
</dbReference>
<name>A0ABD0KC47_9CAEN</name>
<reference evidence="5 6" key="2">
    <citation type="journal article" date="2023" name="Sci. Data">
        <title>Genome assembly of the Korean intertidal mud-creeper Batillaria attramentaria.</title>
        <authorList>
            <person name="Patra A.K."/>
            <person name="Ho P.T."/>
            <person name="Jun S."/>
            <person name="Lee S.J."/>
            <person name="Kim Y."/>
            <person name="Won Y.J."/>
        </authorList>
    </citation>
    <scope>NUCLEOTIDE SEQUENCE [LARGE SCALE GENOMIC DNA]</scope>
    <source>
        <strain evidence="5">Wonlab-2016</strain>
    </source>
</reference>
<organism evidence="5 6">
    <name type="scientific">Batillaria attramentaria</name>
    <dbReference type="NCBI Taxonomy" id="370345"/>
    <lineage>
        <taxon>Eukaryota</taxon>
        <taxon>Metazoa</taxon>
        <taxon>Spiralia</taxon>
        <taxon>Lophotrochozoa</taxon>
        <taxon>Mollusca</taxon>
        <taxon>Gastropoda</taxon>
        <taxon>Caenogastropoda</taxon>
        <taxon>Sorbeoconcha</taxon>
        <taxon>Cerithioidea</taxon>
        <taxon>Batillariidae</taxon>
        <taxon>Batillaria</taxon>
    </lineage>
</organism>
<comment type="similarity">
    <text evidence="3">Belongs to the glycosyltransferase 11 family.</text>
</comment>
<dbReference type="GO" id="GO:0016757">
    <property type="term" value="F:glycosyltransferase activity"/>
    <property type="evidence" value="ECO:0007669"/>
    <property type="project" value="UniProtKB-KW"/>
</dbReference>